<keyword evidence="3 7" id="KW-0808">Transferase</keyword>
<comment type="function">
    <text evidence="7">Catalyzes the initial step of the lipid cycle reactions in the biosynthesis of the cell wall peptidoglycan: transfers peptidoglycan precursor phospho-MurNAc-pentapeptide from UDP-MurNAc-pentapeptide onto the lipid carrier undecaprenyl phosphate, yielding undecaprenyl-pyrophosphoryl-MurNAc-pentapeptide, known as lipid I.</text>
</comment>
<comment type="similarity">
    <text evidence="2 7">Belongs to the glycosyltransferase 4 family. MraY subfamily.</text>
</comment>
<evidence type="ECO:0000256" key="3">
    <source>
        <dbReference type="ARBA" id="ARBA00022679"/>
    </source>
</evidence>
<dbReference type="PANTHER" id="PTHR22926:SF5">
    <property type="entry name" value="PHOSPHO-N-ACETYLMURAMOYL-PENTAPEPTIDE-TRANSFERASE HOMOLOG"/>
    <property type="match status" value="1"/>
</dbReference>
<dbReference type="PROSITE" id="PS01347">
    <property type="entry name" value="MRAY_1"/>
    <property type="match status" value="1"/>
</dbReference>
<keyword evidence="4 7" id="KW-0812">Transmembrane</keyword>
<evidence type="ECO:0000256" key="4">
    <source>
        <dbReference type="ARBA" id="ARBA00022692"/>
    </source>
</evidence>
<proteinExistence type="inferred from homology"/>
<dbReference type="HAMAP" id="MF_00038">
    <property type="entry name" value="MraY"/>
    <property type="match status" value="1"/>
</dbReference>
<keyword evidence="10" id="KW-1185">Reference proteome</keyword>
<keyword evidence="5 7" id="KW-1133">Transmembrane helix</keyword>
<keyword evidence="7" id="KW-0479">Metal-binding</keyword>
<dbReference type="NCBIfam" id="TIGR00445">
    <property type="entry name" value="mraY"/>
    <property type="match status" value="1"/>
</dbReference>
<dbReference type="InterPro" id="IPR018480">
    <property type="entry name" value="PNAcMuramoyl-5peptid_Trfase_CS"/>
</dbReference>
<keyword evidence="7" id="KW-0460">Magnesium</keyword>
<dbReference type="InterPro" id="IPR003524">
    <property type="entry name" value="PNAcMuramoyl-5peptid_Trfase"/>
</dbReference>
<feature type="transmembrane region" description="Helical" evidence="7">
    <location>
        <begin position="230"/>
        <end position="247"/>
    </location>
</feature>
<evidence type="ECO:0000313" key="9">
    <source>
        <dbReference type="EMBL" id="MBS2550360.1"/>
    </source>
</evidence>
<feature type="transmembrane region" description="Helical" evidence="7">
    <location>
        <begin position="279"/>
        <end position="302"/>
    </location>
</feature>
<evidence type="ECO:0000256" key="8">
    <source>
        <dbReference type="NCBIfam" id="TIGR00445"/>
    </source>
</evidence>
<evidence type="ECO:0000313" key="10">
    <source>
        <dbReference type="Proteomes" id="UP000730482"/>
    </source>
</evidence>
<gene>
    <name evidence="7 9" type="primary">mraY</name>
    <name evidence="9" type="ORF">KGQ19_26165</name>
</gene>
<dbReference type="EC" id="2.7.8.13" evidence="7 8"/>
<dbReference type="EMBL" id="JAAFYZ010000100">
    <property type="protein sequence ID" value="MBS2550360.1"/>
    <property type="molecule type" value="Genomic_DNA"/>
</dbReference>
<protein>
    <recommendedName>
        <fullName evidence="7 8">Phospho-N-acetylmuramoyl-pentapeptide-transferase</fullName>
        <ecNumber evidence="7 8">2.7.8.13</ecNumber>
    </recommendedName>
    <alternativeName>
        <fullName evidence="7">UDP-MurNAc-pentapeptide phosphotransferase</fullName>
    </alternativeName>
</protein>
<feature type="transmembrane region" description="Helical" evidence="7">
    <location>
        <begin position="78"/>
        <end position="96"/>
    </location>
</feature>
<dbReference type="Proteomes" id="UP000730482">
    <property type="component" value="Unassembled WGS sequence"/>
</dbReference>
<evidence type="ECO:0000256" key="2">
    <source>
        <dbReference type="ARBA" id="ARBA00005583"/>
    </source>
</evidence>
<keyword evidence="7" id="KW-0131">Cell cycle</keyword>
<feature type="transmembrane region" description="Helical" evidence="7">
    <location>
        <begin position="184"/>
        <end position="203"/>
    </location>
</feature>
<feature type="transmembrane region" description="Helical" evidence="7">
    <location>
        <begin position="6"/>
        <end position="27"/>
    </location>
</feature>
<sequence length="357" mass="37274">MRGVLYSAGFALVFTFAGTPAAIKILTRLGVGQQVRTDGVQAHLAKRGIPTMGGIVIVLATLLAYVATKLVTGQGPSASGVLVLLLMTAMGVVGGVDDLLKVFRGRSLGLRARAKFVGQWAAAIVFAVAALHFPNSHGYHPASAHISFYRDTALTIGPILFVLWAGFLIAGASNGVNLTDGADGLAAGACTMVFGAYVFIGVWQHGQSCAAVGPAGPPAGCYQVRDPLDLAIVAAAIMGSCFAFLWWNTAPVQIFLGDVGSLALGGALAGLAICTRTELLLALIGGLFVMNTVSVVLQVASFRYRGGKRIFRIAPLHHHFELVGWSETTVVVRFWILCGLFVIAGITVFYAGGTTVR</sequence>
<keyword evidence="7" id="KW-0961">Cell wall biogenesis/degradation</keyword>
<evidence type="ECO:0000256" key="6">
    <source>
        <dbReference type="ARBA" id="ARBA00023136"/>
    </source>
</evidence>
<feature type="transmembrane region" description="Helical" evidence="7">
    <location>
        <begin position="153"/>
        <end position="172"/>
    </location>
</feature>
<feature type="transmembrane region" description="Helical" evidence="7">
    <location>
        <begin position="254"/>
        <end position="273"/>
    </location>
</feature>
<feature type="transmembrane region" description="Helical" evidence="7">
    <location>
        <begin position="116"/>
        <end position="133"/>
    </location>
</feature>
<dbReference type="CDD" id="cd06852">
    <property type="entry name" value="GT_MraY"/>
    <property type="match status" value="1"/>
</dbReference>
<dbReference type="Pfam" id="PF00953">
    <property type="entry name" value="Glycos_transf_4"/>
    <property type="match status" value="1"/>
</dbReference>
<keyword evidence="7" id="KW-0133">Cell shape</keyword>
<keyword evidence="7" id="KW-1003">Cell membrane</keyword>
<feature type="transmembrane region" description="Helical" evidence="7">
    <location>
        <begin position="48"/>
        <end position="66"/>
    </location>
</feature>
<evidence type="ECO:0000256" key="1">
    <source>
        <dbReference type="ARBA" id="ARBA00004141"/>
    </source>
</evidence>
<dbReference type="InterPro" id="IPR000715">
    <property type="entry name" value="Glycosyl_transferase_4"/>
</dbReference>
<comment type="pathway">
    <text evidence="7">Cell wall biogenesis; peptidoglycan biosynthesis.</text>
</comment>
<reference evidence="9 10" key="1">
    <citation type="submission" date="2020-02" db="EMBL/GenBank/DDBJ databases">
        <title>Acidophilic actinobacteria isolated from forest soil.</title>
        <authorList>
            <person name="Golinska P."/>
        </authorList>
    </citation>
    <scope>NUCLEOTIDE SEQUENCE [LARGE SCALE GENOMIC DNA]</scope>
    <source>
        <strain evidence="9 10">NL8</strain>
    </source>
</reference>
<organism evidence="9 10">
    <name type="scientific">Catenulispora pinistramenti</name>
    <dbReference type="NCBI Taxonomy" id="2705254"/>
    <lineage>
        <taxon>Bacteria</taxon>
        <taxon>Bacillati</taxon>
        <taxon>Actinomycetota</taxon>
        <taxon>Actinomycetes</taxon>
        <taxon>Catenulisporales</taxon>
        <taxon>Catenulisporaceae</taxon>
        <taxon>Catenulispora</taxon>
    </lineage>
</organism>
<dbReference type="RefSeq" id="WP_212013017.1">
    <property type="nucleotide sequence ID" value="NZ_JAAFYZ010000100.1"/>
</dbReference>
<comment type="caution">
    <text evidence="9">The sequence shown here is derived from an EMBL/GenBank/DDBJ whole genome shotgun (WGS) entry which is preliminary data.</text>
</comment>
<keyword evidence="7" id="KW-0573">Peptidoglycan synthesis</keyword>
<keyword evidence="6 7" id="KW-0472">Membrane</keyword>
<name>A0ABS5KWH3_9ACTN</name>
<comment type="cofactor">
    <cofactor evidence="7">
        <name>Mg(2+)</name>
        <dbReference type="ChEBI" id="CHEBI:18420"/>
    </cofactor>
</comment>
<dbReference type="GO" id="GO:0016740">
    <property type="term" value="F:transferase activity"/>
    <property type="evidence" value="ECO:0007669"/>
    <property type="project" value="UniProtKB-KW"/>
</dbReference>
<evidence type="ECO:0000256" key="7">
    <source>
        <dbReference type="HAMAP-Rule" id="MF_00038"/>
    </source>
</evidence>
<comment type="subcellular location">
    <subcellularLocation>
        <location evidence="7">Cell membrane</location>
        <topology evidence="7">Multi-pass membrane protein</topology>
    </subcellularLocation>
    <subcellularLocation>
        <location evidence="1">Membrane</location>
        <topology evidence="1">Multi-pass membrane protein</topology>
    </subcellularLocation>
</comment>
<evidence type="ECO:0000256" key="5">
    <source>
        <dbReference type="ARBA" id="ARBA00022989"/>
    </source>
</evidence>
<comment type="catalytic activity">
    <reaction evidence="7">
        <text>UDP-N-acetyl-alpha-D-muramoyl-L-alanyl-gamma-D-glutamyl-meso-2,6-diaminopimeloyl-D-alanyl-D-alanine + di-trans,octa-cis-undecaprenyl phosphate = di-trans,octa-cis-undecaprenyl diphospho-N-acetyl-alpha-D-muramoyl-L-alanyl-D-glutamyl-meso-2,6-diaminopimeloyl-D-alanyl-D-alanine + UMP</text>
        <dbReference type="Rhea" id="RHEA:28386"/>
        <dbReference type="ChEBI" id="CHEBI:57865"/>
        <dbReference type="ChEBI" id="CHEBI:60392"/>
        <dbReference type="ChEBI" id="CHEBI:61386"/>
        <dbReference type="ChEBI" id="CHEBI:61387"/>
        <dbReference type="EC" id="2.7.8.13"/>
    </reaction>
</comment>
<accession>A0ABS5KWH3</accession>
<dbReference type="Pfam" id="PF10555">
    <property type="entry name" value="MraY_sig1"/>
    <property type="match status" value="1"/>
</dbReference>
<feature type="transmembrane region" description="Helical" evidence="7">
    <location>
        <begin position="330"/>
        <end position="351"/>
    </location>
</feature>
<dbReference type="PANTHER" id="PTHR22926">
    <property type="entry name" value="PHOSPHO-N-ACETYLMURAMOYL-PENTAPEPTIDE-TRANSFERASE"/>
    <property type="match status" value="1"/>
</dbReference>
<keyword evidence="7" id="KW-0132">Cell division</keyword>